<evidence type="ECO:0000313" key="3">
    <source>
        <dbReference type="Proteomes" id="UP000316030"/>
    </source>
</evidence>
<evidence type="ECO:0000313" key="2">
    <source>
        <dbReference type="EMBL" id="SMO54471.1"/>
    </source>
</evidence>
<dbReference type="InterPro" id="IPR036928">
    <property type="entry name" value="AS_sf"/>
</dbReference>
<dbReference type="InterPro" id="IPR023631">
    <property type="entry name" value="Amidase_dom"/>
</dbReference>
<dbReference type="PANTHER" id="PTHR11895">
    <property type="entry name" value="TRANSAMIDASE"/>
    <property type="match status" value="1"/>
</dbReference>
<dbReference type="Gene3D" id="3.90.1300.10">
    <property type="entry name" value="Amidase signature (AS) domain"/>
    <property type="match status" value="1"/>
</dbReference>
<keyword evidence="2" id="KW-0808">Transferase</keyword>
<dbReference type="GO" id="GO:0016740">
    <property type="term" value="F:transferase activity"/>
    <property type="evidence" value="ECO:0007669"/>
    <property type="project" value="UniProtKB-KW"/>
</dbReference>
<proteinExistence type="predicted"/>
<name>A0A521C6N5_9RHOB</name>
<gene>
    <name evidence="2" type="ORF">SAMN06265173_105115</name>
</gene>
<dbReference type="InterPro" id="IPR000120">
    <property type="entry name" value="Amidase"/>
</dbReference>
<dbReference type="Pfam" id="PF01425">
    <property type="entry name" value="Amidase"/>
    <property type="match status" value="1"/>
</dbReference>
<evidence type="ECO:0000259" key="1">
    <source>
        <dbReference type="Pfam" id="PF01425"/>
    </source>
</evidence>
<sequence>MDGPMNTQDLTQLTATQARGLIRSGDITALDLTRACLGRIAARDDAVRAWITLNPQAEAEAAKITPDDTRPLAGIPVGVKDMIDTADMPTTHNSPLYGTNRPANDAPCVEILRAAGAIILGKTDTTEFAAAGRNAITGNPHDVTRTPGGSSSGSVAAVGDGQVPLALGTQTGGSTIRPASFCGDFALKPSWGLISTEGVKRYSVSFDTVGLIARSVADLSLLADVYALPPAPALHKGRLRIGITQTPFADLLEPETHDLFRNLPERLAPVADLMDFDLPDGFDVVDDLHRCVMFSEGASAMLNMARTRGALLHKDFHDRVEMKMGFTRRDHFEAYDKLAMLRIDLEQRLSDVDALIAPSAPGFAPVGRTPGNPVFNAPWTAMQVPVVNVPVAGLPLPLGISVIGKRAFDRQVLDVAARLAGCL</sequence>
<organism evidence="2 3">
    <name type="scientific">Thalassovita litoralis</name>
    <dbReference type="NCBI Taxonomy" id="1010611"/>
    <lineage>
        <taxon>Bacteria</taxon>
        <taxon>Pseudomonadati</taxon>
        <taxon>Pseudomonadota</taxon>
        <taxon>Alphaproteobacteria</taxon>
        <taxon>Rhodobacterales</taxon>
        <taxon>Roseobacteraceae</taxon>
        <taxon>Thalassovita</taxon>
    </lineage>
</organism>
<dbReference type="EMBL" id="FXTO01000005">
    <property type="protein sequence ID" value="SMO54471.1"/>
    <property type="molecule type" value="Genomic_DNA"/>
</dbReference>
<dbReference type="SUPFAM" id="SSF75304">
    <property type="entry name" value="Amidase signature (AS) enzymes"/>
    <property type="match status" value="1"/>
</dbReference>
<accession>A0A521C6N5</accession>
<dbReference type="RefSeq" id="WP_185958952.1">
    <property type="nucleotide sequence ID" value="NZ_FXTO01000005.1"/>
</dbReference>
<dbReference type="AlphaFoldDB" id="A0A521C6N5"/>
<reference evidence="2 3" key="1">
    <citation type="submission" date="2017-05" db="EMBL/GenBank/DDBJ databases">
        <authorList>
            <person name="Varghese N."/>
            <person name="Submissions S."/>
        </authorList>
    </citation>
    <scope>NUCLEOTIDE SEQUENCE [LARGE SCALE GENOMIC DNA]</scope>
    <source>
        <strain evidence="2 3">DSM 29506</strain>
    </source>
</reference>
<dbReference type="PANTHER" id="PTHR11895:SF151">
    <property type="entry name" value="GLUTAMYL-TRNA(GLN) AMIDOTRANSFERASE SUBUNIT A"/>
    <property type="match status" value="1"/>
</dbReference>
<dbReference type="Proteomes" id="UP000316030">
    <property type="component" value="Unassembled WGS sequence"/>
</dbReference>
<keyword evidence="3" id="KW-1185">Reference proteome</keyword>
<protein>
    <submittedName>
        <fullName evidence="2">Asp-tRNAAsn/Glu-tRNAGln amidotransferase A subunit</fullName>
    </submittedName>
</protein>
<feature type="domain" description="Amidase" evidence="1">
    <location>
        <begin position="31"/>
        <end position="413"/>
    </location>
</feature>